<evidence type="ECO:0000256" key="3">
    <source>
        <dbReference type="ARBA" id="ARBA00071610"/>
    </source>
</evidence>
<dbReference type="Proteomes" id="UP000593565">
    <property type="component" value="Unassembled WGS sequence"/>
</dbReference>
<dbReference type="PANTHER" id="PTHR44144:SF1">
    <property type="entry name" value="DNAJ HOMOLOG SUBFAMILY C MEMBER 9"/>
    <property type="match status" value="1"/>
</dbReference>
<dbReference type="PRINTS" id="PR00625">
    <property type="entry name" value="JDOMAIN"/>
</dbReference>
<gene>
    <name evidence="6" type="ORF">AMELA_G00118690</name>
</gene>
<dbReference type="PROSITE" id="PS50076">
    <property type="entry name" value="DNAJ_2"/>
    <property type="match status" value="1"/>
</dbReference>
<keyword evidence="1" id="KW-0597">Phosphoprotein</keyword>
<dbReference type="Pfam" id="PF00226">
    <property type="entry name" value="DnaJ"/>
    <property type="match status" value="1"/>
</dbReference>
<dbReference type="AlphaFoldDB" id="A0A7J6AS27"/>
<sequence>MIKMSSGVHKADAYFHGAMGLLQQCAELFHTSDLYEVLCVAKEASDAELRRGYYKLSLQVHPDRAPDDQQATIKFQVLGKVYAVLSDKDQRAVYDEQGVVDEEDSLNQDRNWEEHWRRLFPKITLQDIIDFEKQYKDSEEEEQDLKRLYLQHEGDMDRIMESALCSSHDDEPRLRDILKQAIDAKDVPAYKVFTHESAKKKARRRRKAENEQQEAEELQREMGLSTEDSLVAMIQQRQKSKEKDFNSLISDLEAKYCKKSSKGKKSKKN</sequence>
<dbReference type="InterPro" id="IPR056453">
    <property type="entry name" value="HTH_DNAJC9"/>
</dbReference>
<dbReference type="CDD" id="cd06257">
    <property type="entry name" value="DnaJ"/>
    <property type="match status" value="1"/>
</dbReference>
<dbReference type="InterPro" id="IPR001623">
    <property type="entry name" value="DnaJ_domain"/>
</dbReference>
<dbReference type="SMART" id="SM00271">
    <property type="entry name" value="DnaJ"/>
    <property type="match status" value="1"/>
</dbReference>
<organism evidence="6 7">
    <name type="scientific">Ameiurus melas</name>
    <name type="common">Black bullhead</name>
    <name type="synonym">Silurus melas</name>
    <dbReference type="NCBI Taxonomy" id="219545"/>
    <lineage>
        <taxon>Eukaryota</taxon>
        <taxon>Metazoa</taxon>
        <taxon>Chordata</taxon>
        <taxon>Craniata</taxon>
        <taxon>Vertebrata</taxon>
        <taxon>Euteleostomi</taxon>
        <taxon>Actinopterygii</taxon>
        <taxon>Neopterygii</taxon>
        <taxon>Teleostei</taxon>
        <taxon>Ostariophysi</taxon>
        <taxon>Siluriformes</taxon>
        <taxon>Ictaluridae</taxon>
        <taxon>Ameiurus</taxon>
    </lineage>
</organism>
<evidence type="ECO:0000313" key="7">
    <source>
        <dbReference type="Proteomes" id="UP000593565"/>
    </source>
</evidence>
<feature type="domain" description="J" evidence="5">
    <location>
        <begin position="33"/>
        <end position="98"/>
    </location>
</feature>
<name>A0A7J6AS27_AMEME</name>
<protein>
    <recommendedName>
        <fullName evidence="3">DnaJ homolog subfamily C member 9</fullName>
    </recommendedName>
</protein>
<reference evidence="6 7" key="1">
    <citation type="submission" date="2020-02" db="EMBL/GenBank/DDBJ databases">
        <title>A chromosome-scale genome assembly of the black bullhead catfish (Ameiurus melas).</title>
        <authorList>
            <person name="Wen M."/>
            <person name="Zham M."/>
            <person name="Cabau C."/>
            <person name="Klopp C."/>
            <person name="Donnadieu C."/>
            <person name="Roques C."/>
            <person name="Bouchez O."/>
            <person name="Lampietro C."/>
            <person name="Jouanno E."/>
            <person name="Herpin A."/>
            <person name="Louis A."/>
            <person name="Berthelot C."/>
            <person name="Parey E."/>
            <person name="Roest-Crollius H."/>
            <person name="Braasch I."/>
            <person name="Postlethwait J."/>
            <person name="Robinson-Rechavi M."/>
            <person name="Echchiki A."/>
            <person name="Begum T."/>
            <person name="Montfort J."/>
            <person name="Schartl M."/>
            <person name="Bobe J."/>
            <person name="Guiguen Y."/>
        </authorList>
    </citation>
    <scope>NUCLEOTIDE SEQUENCE [LARGE SCALE GENOMIC DNA]</scope>
    <source>
        <strain evidence="6">M_S1</strain>
        <tissue evidence="6">Blood</tissue>
    </source>
</reference>
<evidence type="ECO:0000313" key="6">
    <source>
        <dbReference type="EMBL" id="KAF4085455.1"/>
    </source>
</evidence>
<dbReference type="InterPro" id="IPR052594">
    <property type="entry name" value="J_domain-containing_protein"/>
</dbReference>
<dbReference type="Gene3D" id="1.10.287.110">
    <property type="entry name" value="DnaJ domain"/>
    <property type="match status" value="1"/>
</dbReference>
<evidence type="ECO:0000259" key="5">
    <source>
        <dbReference type="PROSITE" id="PS50076"/>
    </source>
</evidence>
<evidence type="ECO:0000256" key="4">
    <source>
        <dbReference type="SAM" id="MobiDB-lite"/>
    </source>
</evidence>
<feature type="region of interest" description="Disordered" evidence="4">
    <location>
        <begin position="195"/>
        <end position="245"/>
    </location>
</feature>
<dbReference type="EMBL" id="JAAGNN010000009">
    <property type="protein sequence ID" value="KAF4085455.1"/>
    <property type="molecule type" value="Genomic_DNA"/>
</dbReference>
<dbReference type="GO" id="GO:0005634">
    <property type="term" value="C:nucleus"/>
    <property type="evidence" value="ECO:0007669"/>
    <property type="project" value="TreeGrafter"/>
</dbReference>
<dbReference type="GO" id="GO:0005737">
    <property type="term" value="C:cytoplasm"/>
    <property type="evidence" value="ECO:0007669"/>
    <property type="project" value="TreeGrafter"/>
</dbReference>
<dbReference type="InterPro" id="IPR018253">
    <property type="entry name" value="DnaJ_domain_CS"/>
</dbReference>
<dbReference type="InterPro" id="IPR036869">
    <property type="entry name" value="J_dom_sf"/>
</dbReference>
<evidence type="ECO:0000256" key="2">
    <source>
        <dbReference type="ARBA" id="ARBA00054761"/>
    </source>
</evidence>
<comment type="caution">
    <text evidence="6">The sequence shown here is derived from an EMBL/GenBank/DDBJ whole genome shotgun (WGS) entry which is preliminary data.</text>
</comment>
<accession>A0A7J6AS27</accession>
<evidence type="ECO:0000256" key="1">
    <source>
        <dbReference type="ARBA" id="ARBA00022553"/>
    </source>
</evidence>
<comment type="function">
    <text evidence="2">Acts as a dual histone chaperone and heat shock co-chaperone. As a histone chaperone, forms a co-chaperone complex with MCM2 and histone H3-H4 heterodimers; and may thereby assist MCM2 in histone H3-H4 heterodimer recognition and facilitate the assembly of histones into nucleosomes. May also act as a histone co-chaperone together with TONSL. May recruit histone chaperones ASF1A, NASP and SPT2 to histone H3-H4 heterodimers. Also plays a role as co-chaperone of the HSP70 family of molecular chaperone proteins, such as HSPA1A, HSPA1B and HSPA8. As a co-chaperone, may play a role in the recruitment of HSP70-type molecular chaperone machinery to histone H3-H4 substrates, thereby maintaining the histone structural integrity. Exhibits activity to assemble histones onto DNA in vitro.</text>
</comment>
<proteinExistence type="predicted"/>
<dbReference type="PANTHER" id="PTHR44144">
    <property type="entry name" value="DNAJ HOMOLOG SUBFAMILY C MEMBER 9"/>
    <property type="match status" value="1"/>
</dbReference>
<keyword evidence="7" id="KW-1185">Reference proteome</keyword>
<dbReference type="SUPFAM" id="SSF46565">
    <property type="entry name" value="Chaperone J-domain"/>
    <property type="match status" value="1"/>
</dbReference>
<dbReference type="FunFam" id="1.10.287.110:FF:000035">
    <property type="entry name" value="DnaJ homolog subfamily C member 9"/>
    <property type="match status" value="1"/>
</dbReference>
<dbReference type="Pfam" id="PF23302">
    <property type="entry name" value="HTH_DNAJC9"/>
    <property type="match status" value="1"/>
</dbReference>
<dbReference type="GO" id="GO:0031072">
    <property type="term" value="F:heat shock protein binding"/>
    <property type="evidence" value="ECO:0007669"/>
    <property type="project" value="TreeGrafter"/>
</dbReference>
<dbReference type="PROSITE" id="PS00636">
    <property type="entry name" value="DNAJ_1"/>
    <property type="match status" value="1"/>
</dbReference>